<dbReference type="SUPFAM" id="SSF88723">
    <property type="entry name" value="PIN domain-like"/>
    <property type="match status" value="1"/>
</dbReference>
<evidence type="ECO:0000313" key="6">
    <source>
        <dbReference type="EMBL" id="MFD2418493.1"/>
    </source>
</evidence>
<dbReference type="Gene3D" id="3.40.50.1010">
    <property type="entry name" value="5'-nuclease"/>
    <property type="match status" value="1"/>
</dbReference>
<evidence type="ECO:0000256" key="2">
    <source>
        <dbReference type="ARBA" id="ARBA00022723"/>
    </source>
</evidence>
<dbReference type="RefSeq" id="WP_378266427.1">
    <property type="nucleotide sequence ID" value="NZ_JBHUKR010000007.1"/>
</dbReference>
<accession>A0ABW5FTX5</accession>
<organism evidence="6 7">
    <name type="scientific">Amycolatopsis pigmentata</name>
    <dbReference type="NCBI Taxonomy" id="450801"/>
    <lineage>
        <taxon>Bacteria</taxon>
        <taxon>Bacillati</taxon>
        <taxon>Actinomycetota</taxon>
        <taxon>Actinomycetes</taxon>
        <taxon>Pseudonocardiales</taxon>
        <taxon>Pseudonocardiaceae</taxon>
        <taxon>Amycolatopsis</taxon>
    </lineage>
</organism>
<keyword evidence="3" id="KW-0378">Hydrolase</keyword>
<keyword evidence="2" id="KW-0479">Metal-binding</keyword>
<protein>
    <submittedName>
        <fullName evidence="6">PIN domain-containing protein</fullName>
    </submittedName>
</protein>
<evidence type="ECO:0000256" key="4">
    <source>
        <dbReference type="ARBA" id="ARBA00022842"/>
    </source>
</evidence>
<reference evidence="7" key="1">
    <citation type="journal article" date="2019" name="Int. J. Syst. Evol. Microbiol.">
        <title>The Global Catalogue of Microorganisms (GCM) 10K type strain sequencing project: providing services to taxonomists for standard genome sequencing and annotation.</title>
        <authorList>
            <consortium name="The Broad Institute Genomics Platform"/>
            <consortium name="The Broad Institute Genome Sequencing Center for Infectious Disease"/>
            <person name="Wu L."/>
            <person name="Ma J."/>
        </authorList>
    </citation>
    <scope>NUCLEOTIDE SEQUENCE [LARGE SCALE GENOMIC DNA]</scope>
    <source>
        <strain evidence="7">CGMCC 4.7645</strain>
    </source>
</reference>
<dbReference type="Pfam" id="PF01850">
    <property type="entry name" value="PIN"/>
    <property type="match status" value="1"/>
</dbReference>
<feature type="domain" description="PIN" evidence="5">
    <location>
        <begin position="24"/>
        <end position="130"/>
    </location>
</feature>
<evidence type="ECO:0000313" key="7">
    <source>
        <dbReference type="Proteomes" id="UP001597417"/>
    </source>
</evidence>
<evidence type="ECO:0000256" key="1">
    <source>
        <dbReference type="ARBA" id="ARBA00022722"/>
    </source>
</evidence>
<dbReference type="EMBL" id="JBHUKR010000007">
    <property type="protein sequence ID" value="MFD2418493.1"/>
    <property type="molecule type" value="Genomic_DNA"/>
</dbReference>
<name>A0ABW5FTX5_9PSEU</name>
<comment type="caution">
    <text evidence="6">The sequence shown here is derived from an EMBL/GenBank/DDBJ whole genome shotgun (WGS) entry which is preliminary data.</text>
</comment>
<gene>
    <name evidence="6" type="ORF">ACFSXZ_19395</name>
</gene>
<proteinExistence type="predicted"/>
<dbReference type="InterPro" id="IPR002716">
    <property type="entry name" value="PIN_dom"/>
</dbReference>
<evidence type="ECO:0000259" key="5">
    <source>
        <dbReference type="Pfam" id="PF01850"/>
    </source>
</evidence>
<sequence>MRRVYLDCNAVDPFVDFPGAVTLAKEAVANGELELLFSHVTLDELAAVRDVDRREALRSVLAEIGRHVSTGAVAWDVSKWDEARWSDDDQLIERLNVGNEKNTRDALHAATALAERCELVTSDIRLTRRAVREGVTVTSPVNLLRDLGVV</sequence>
<keyword evidence="7" id="KW-1185">Reference proteome</keyword>
<keyword evidence="4" id="KW-0460">Magnesium</keyword>
<dbReference type="Proteomes" id="UP001597417">
    <property type="component" value="Unassembled WGS sequence"/>
</dbReference>
<evidence type="ECO:0000256" key="3">
    <source>
        <dbReference type="ARBA" id="ARBA00022801"/>
    </source>
</evidence>
<dbReference type="InterPro" id="IPR029060">
    <property type="entry name" value="PIN-like_dom_sf"/>
</dbReference>
<keyword evidence="1" id="KW-0540">Nuclease</keyword>